<gene>
    <name evidence="4" type="primary">grpE</name>
    <name evidence="9" type="ORF">FI836_03965</name>
</gene>
<keyword evidence="2 4" id="KW-0963">Cytoplasm</keyword>
<feature type="compositionally biased region" description="Basic and acidic residues" evidence="8">
    <location>
        <begin position="1"/>
        <end position="11"/>
    </location>
</feature>
<dbReference type="SUPFAM" id="SSF51064">
    <property type="entry name" value="Head domain of nucleotide exchange factor GrpE"/>
    <property type="match status" value="1"/>
</dbReference>
<dbReference type="EMBL" id="CP041038">
    <property type="protein sequence ID" value="QDE37440.1"/>
    <property type="molecule type" value="Genomic_DNA"/>
</dbReference>
<evidence type="ECO:0000256" key="3">
    <source>
        <dbReference type="ARBA" id="ARBA00023186"/>
    </source>
</evidence>
<sequence>MTDSSNAHEAENPTVPTPDNEIQDLQQEIATLKAELKEKNDKYLMVLAESENARKRMQKERQEMMQYAVENALIDFLVPIESMEKALGFASQMSDEVKNWALGFNMILQQFKQVFEENGIVEYSSVGQKFNPFLHEAVETEETTKVPEGTIVEEFSKGYKIGDRPIRVAKVKVSKVPAPQGTEAEIENNNE</sequence>
<keyword evidence="10" id="KW-1185">Reference proteome</keyword>
<evidence type="ECO:0000313" key="10">
    <source>
        <dbReference type="Proteomes" id="UP000320536"/>
    </source>
</evidence>
<dbReference type="Gene3D" id="2.30.22.10">
    <property type="entry name" value="Head domain of nucleotide exchange factor GrpE"/>
    <property type="match status" value="1"/>
</dbReference>
<keyword evidence="4 5" id="KW-0346">Stress response</keyword>
<dbReference type="Gene3D" id="3.90.20.20">
    <property type="match status" value="1"/>
</dbReference>
<accession>A0ABX5VZN5</accession>
<name>A0ABX5VZN5_9CHLA</name>
<comment type="subcellular location">
    <subcellularLocation>
        <location evidence="4">Cytoplasm</location>
    </subcellularLocation>
</comment>
<protein>
    <recommendedName>
        <fullName evidence="4 5">Protein GrpE</fullName>
    </recommendedName>
    <alternativeName>
        <fullName evidence="4">HSP-70 cofactor</fullName>
    </alternativeName>
</protein>
<feature type="region of interest" description="Disordered" evidence="8">
    <location>
        <begin position="1"/>
        <end position="22"/>
    </location>
</feature>
<reference evidence="9 10" key="1">
    <citation type="journal article" date="2020" name="Data Brief">
        <title>Data of de novo genome assembly of the Chlamydia psittaci strain isolated from the livestock in Volga Region, Russian Federation.</title>
        <authorList>
            <person name="Feodorova V.A."/>
            <person name="Zaitsev S.S."/>
            <person name="Khizhnyakova M.A."/>
            <person name="Saltykov Y.V."/>
            <person name="Evstifeev V.V."/>
            <person name="Khusainov F.M."/>
            <person name="Yakovlev S.I."/>
            <person name="Larionova O.S."/>
            <person name="Motin V.L."/>
        </authorList>
    </citation>
    <scope>NUCLEOTIDE SEQUENCE [LARGE SCALE GENOMIC DNA]</scope>
    <source>
        <strain evidence="9 10">Rostinovo-70</strain>
    </source>
</reference>
<dbReference type="PROSITE" id="PS01071">
    <property type="entry name" value="GRPE"/>
    <property type="match status" value="1"/>
</dbReference>
<dbReference type="InterPro" id="IPR009012">
    <property type="entry name" value="GrpE_head"/>
</dbReference>
<evidence type="ECO:0000256" key="8">
    <source>
        <dbReference type="SAM" id="MobiDB-lite"/>
    </source>
</evidence>
<dbReference type="Pfam" id="PF01025">
    <property type="entry name" value="GrpE"/>
    <property type="match status" value="1"/>
</dbReference>
<evidence type="ECO:0000256" key="6">
    <source>
        <dbReference type="RuleBase" id="RU004478"/>
    </source>
</evidence>
<evidence type="ECO:0000256" key="7">
    <source>
        <dbReference type="SAM" id="Coils"/>
    </source>
</evidence>
<dbReference type="InterPro" id="IPR013805">
    <property type="entry name" value="GrpE_CC"/>
</dbReference>
<keyword evidence="3 4" id="KW-0143">Chaperone</keyword>
<comment type="subunit">
    <text evidence="4">Homodimer.</text>
</comment>
<evidence type="ECO:0000256" key="2">
    <source>
        <dbReference type="ARBA" id="ARBA00022490"/>
    </source>
</evidence>
<evidence type="ECO:0000256" key="1">
    <source>
        <dbReference type="ARBA" id="ARBA00009054"/>
    </source>
</evidence>
<comment type="function">
    <text evidence="4 5">Participates actively in the response to hyperosmotic and heat shock by preventing the aggregation of stress-denatured proteins, in association with DnaK and GrpE. It is the nucleotide exchange factor for DnaK and may function as a thermosensor. Unfolded proteins bind initially to DnaJ; upon interaction with the DnaJ-bound protein, DnaK hydrolyzes its bound ATP, resulting in the formation of a stable complex. GrpE releases ADP from DnaK; ATP binding to DnaK triggers the release of the substrate protein, thus completing the reaction cycle. Several rounds of ATP-dependent interactions between DnaJ, DnaK and GrpE are required for fully efficient folding.</text>
</comment>
<keyword evidence="7" id="KW-0175">Coiled coil</keyword>
<dbReference type="InterPro" id="IPR000740">
    <property type="entry name" value="GrpE"/>
</dbReference>
<dbReference type="CDD" id="cd00446">
    <property type="entry name" value="GrpE"/>
    <property type="match status" value="1"/>
</dbReference>
<dbReference type="Proteomes" id="UP000320536">
    <property type="component" value="Chromosome"/>
</dbReference>
<evidence type="ECO:0000256" key="4">
    <source>
        <dbReference type="HAMAP-Rule" id="MF_01151"/>
    </source>
</evidence>
<proteinExistence type="inferred from homology"/>
<evidence type="ECO:0000313" key="9">
    <source>
        <dbReference type="EMBL" id="QDE37440.1"/>
    </source>
</evidence>
<evidence type="ECO:0000256" key="5">
    <source>
        <dbReference type="RuleBase" id="RU000639"/>
    </source>
</evidence>
<comment type="similarity">
    <text evidence="1 4 6">Belongs to the GrpE family.</text>
</comment>
<dbReference type="PANTHER" id="PTHR21237:SF23">
    <property type="entry name" value="GRPE PROTEIN HOMOLOG, MITOCHONDRIAL"/>
    <property type="match status" value="1"/>
</dbReference>
<feature type="coiled-coil region" evidence="7">
    <location>
        <begin position="22"/>
        <end position="70"/>
    </location>
</feature>
<dbReference type="PANTHER" id="PTHR21237">
    <property type="entry name" value="GRPE PROTEIN"/>
    <property type="match status" value="1"/>
</dbReference>
<dbReference type="SUPFAM" id="SSF58014">
    <property type="entry name" value="Coiled-coil domain of nucleotide exchange factor GrpE"/>
    <property type="match status" value="1"/>
</dbReference>
<dbReference type="RefSeq" id="WP_139414805.1">
    <property type="nucleotide sequence ID" value="NZ_CP041038.1"/>
</dbReference>
<organism evidence="9 10">
    <name type="scientific">Chlamydophila parapsittaci</name>
    <dbReference type="NCBI Taxonomy" id="344886"/>
    <lineage>
        <taxon>Bacteria</taxon>
        <taxon>Pseudomonadati</taxon>
        <taxon>Chlamydiota</taxon>
        <taxon>Chlamydiia</taxon>
        <taxon>Chlamydiales</taxon>
        <taxon>Chlamydiaceae</taxon>
        <taxon>Chlamydia/Chlamydophila group</taxon>
        <taxon>Chlamydia</taxon>
    </lineage>
</organism>
<dbReference type="HAMAP" id="MF_01151">
    <property type="entry name" value="GrpE"/>
    <property type="match status" value="1"/>
</dbReference>
<dbReference type="PRINTS" id="PR00773">
    <property type="entry name" value="GRPEPROTEIN"/>
</dbReference>